<keyword evidence="3" id="KW-0418">Kinase</keyword>
<gene>
    <name evidence="3" type="ORF">L207DRAFT_574751</name>
</gene>
<dbReference type="PANTHER" id="PTHR24359">
    <property type="entry name" value="SERINE/THREONINE-PROTEIN KINASE SBK1"/>
    <property type="match status" value="1"/>
</dbReference>
<organism evidence="3 4">
    <name type="scientific">Hyaloscypha variabilis (strain UAMH 11265 / GT02V1 / F)</name>
    <name type="common">Meliniomyces variabilis</name>
    <dbReference type="NCBI Taxonomy" id="1149755"/>
    <lineage>
        <taxon>Eukaryota</taxon>
        <taxon>Fungi</taxon>
        <taxon>Dikarya</taxon>
        <taxon>Ascomycota</taxon>
        <taxon>Pezizomycotina</taxon>
        <taxon>Leotiomycetes</taxon>
        <taxon>Helotiales</taxon>
        <taxon>Hyaloscyphaceae</taxon>
        <taxon>Hyaloscypha</taxon>
        <taxon>Hyaloscypha variabilis</taxon>
    </lineage>
</organism>
<dbReference type="AlphaFoldDB" id="A0A2J6SBE4"/>
<dbReference type="CDD" id="cd00180">
    <property type="entry name" value="PKc"/>
    <property type="match status" value="1"/>
</dbReference>
<dbReference type="PANTHER" id="PTHR24359:SF1">
    <property type="entry name" value="INHIBITOR OF NUCLEAR FACTOR KAPPA-B KINASE EPSILON SUBUNIT HOMOLOG 1-RELATED"/>
    <property type="match status" value="1"/>
</dbReference>
<reference evidence="3 4" key="1">
    <citation type="submission" date="2016-04" db="EMBL/GenBank/DDBJ databases">
        <title>A degradative enzymes factory behind the ericoid mycorrhizal symbiosis.</title>
        <authorList>
            <consortium name="DOE Joint Genome Institute"/>
            <person name="Martino E."/>
            <person name="Morin E."/>
            <person name="Grelet G."/>
            <person name="Kuo A."/>
            <person name="Kohler A."/>
            <person name="Daghino S."/>
            <person name="Barry K."/>
            <person name="Choi C."/>
            <person name="Cichocki N."/>
            <person name="Clum A."/>
            <person name="Copeland A."/>
            <person name="Hainaut M."/>
            <person name="Haridas S."/>
            <person name="Labutti K."/>
            <person name="Lindquist E."/>
            <person name="Lipzen A."/>
            <person name="Khouja H.-R."/>
            <person name="Murat C."/>
            <person name="Ohm R."/>
            <person name="Olson A."/>
            <person name="Spatafora J."/>
            <person name="Veneault-Fourrey C."/>
            <person name="Henrissat B."/>
            <person name="Grigoriev I."/>
            <person name="Martin F."/>
            <person name="Perotto S."/>
        </authorList>
    </citation>
    <scope>NUCLEOTIDE SEQUENCE [LARGE SCALE GENOMIC DNA]</scope>
    <source>
        <strain evidence="3 4">F</strain>
    </source>
</reference>
<dbReference type="GO" id="GO:0004674">
    <property type="term" value="F:protein serine/threonine kinase activity"/>
    <property type="evidence" value="ECO:0007669"/>
    <property type="project" value="TreeGrafter"/>
</dbReference>
<evidence type="ECO:0000313" key="4">
    <source>
        <dbReference type="Proteomes" id="UP000235786"/>
    </source>
</evidence>
<dbReference type="SUPFAM" id="SSF56112">
    <property type="entry name" value="Protein kinase-like (PK-like)"/>
    <property type="match status" value="1"/>
</dbReference>
<dbReference type="OrthoDB" id="1046782at2759"/>
<dbReference type="InterPro" id="IPR011009">
    <property type="entry name" value="Kinase-like_dom_sf"/>
</dbReference>
<evidence type="ECO:0000259" key="2">
    <source>
        <dbReference type="PROSITE" id="PS50011"/>
    </source>
</evidence>
<feature type="region of interest" description="Disordered" evidence="1">
    <location>
        <begin position="48"/>
        <end position="142"/>
    </location>
</feature>
<dbReference type="Pfam" id="PF00069">
    <property type="entry name" value="Pkinase"/>
    <property type="match status" value="1"/>
</dbReference>
<dbReference type="SMART" id="SM00220">
    <property type="entry name" value="S_TKc"/>
    <property type="match status" value="1"/>
</dbReference>
<keyword evidence="3" id="KW-0808">Transferase</keyword>
<accession>A0A2J6SBE4</accession>
<proteinExistence type="predicted"/>
<name>A0A2J6SBE4_HYAVF</name>
<dbReference type="STRING" id="1149755.A0A2J6SBE4"/>
<feature type="domain" description="Protein kinase" evidence="2">
    <location>
        <begin position="305"/>
        <end position="657"/>
    </location>
</feature>
<keyword evidence="4" id="KW-1185">Reference proteome</keyword>
<dbReference type="InterPro" id="IPR000719">
    <property type="entry name" value="Prot_kinase_dom"/>
</dbReference>
<dbReference type="PROSITE" id="PS50011">
    <property type="entry name" value="PROTEIN_KINASE_DOM"/>
    <property type="match status" value="1"/>
</dbReference>
<dbReference type="Proteomes" id="UP000235786">
    <property type="component" value="Unassembled WGS sequence"/>
</dbReference>
<dbReference type="GO" id="GO:0005524">
    <property type="term" value="F:ATP binding"/>
    <property type="evidence" value="ECO:0007669"/>
    <property type="project" value="InterPro"/>
</dbReference>
<feature type="compositionally biased region" description="Polar residues" evidence="1">
    <location>
        <begin position="125"/>
        <end position="140"/>
    </location>
</feature>
<evidence type="ECO:0000256" key="1">
    <source>
        <dbReference type="SAM" id="MobiDB-lite"/>
    </source>
</evidence>
<feature type="region of interest" description="Disordered" evidence="1">
    <location>
        <begin position="671"/>
        <end position="695"/>
    </location>
</feature>
<evidence type="ECO:0000313" key="3">
    <source>
        <dbReference type="EMBL" id="PMD48062.1"/>
    </source>
</evidence>
<dbReference type="Gene3D" id="1.10.510.10">
    <property type="entry name" value="Transferase(Phosphotransferase) domain 1"/>
    <property type="match status" value="2"/>
</dbReference>
<protein>
    <submittedName>
        <fullName evidence="3">Kinase-like protein</fullName>
    </submittedName>
</protein>
<feature type="compositionally biased region" description="Basic and acidic residues" evidence="1">
    <location>
        <begin position="76"/>
        <end position="88"/>
    </location>
</feature>
<sequence>MFKCLAKLLHLKKSKHNRAKVVKEEQIVEEPATAEIRTRLEASLDEVAEAAEHEAVTEPPTPPPTKSVPSILIRKSTGDLRVPDKASEPKVTLIIPQTPPGNEGTSEKTPTHSLTTPHHSRRNSGESSASNLSRSDSGGSKSVHWLKEQLENERLECPMHPHSFIVPKNVQENLITESAVAEDIQAHNPDISREEARDHAKTACQYARCLYATLAYIKRGADICDLLNEGITDKDLPLIRRPNDRSAPLSLRSGNPVKAMKTWKPKHRENFDRIQWWMTSPVFKFGEHYSLDEKTILPFVPLDANEASLEKKQGGYSEVYPVRIHPAHNEFWESKSQDQGPLVAVKQLFSSDKTEFRKESTILQALGPKNHAHLIKLLATYEMGNKYHLMFPYANANLRKYWEDHPNPIFDGDTVLWSLKQMTGIASGLQLIHDFRVTVPLSVPGAGVGDIRLGKGKGAVQLTVQKGEQWFGRHGDIKPENVLWFAKDRYSPHPHPMGVLQIADFGLGRFHGRDSRSGVNPETILSSPTYEPPECKLKLPVSRAYDIWSLGCIYLEFITWLLRGSAAIDGFADFRGRDATDTGINDDNFFTVTMEDGALKANVREQVSAWSERLHSDKNCSKLIHDLLDLTMSDLLVIESDNRSKASWLCIQLKKLLHKAEIDQEYALKPVPRKPASGRSNSAPLLEPPKGNEKRNSVTFLDQEKPHALKTQFKLHMTANPKDLVLRTLGTPNFKAQHVGKTTTWPLPQRQQIAHG</sequence>
<dbReference type="EMBL" id="KZ613937">
    <property type="protein sequence ID" value="PMD48062.1"/>
    <property type="molecule type" value="Genomic_DNA"/>
</dbReference>